<organism evidence="2">
    <name type="scientific">Oryza nivara</name>
    <name type="common">Indian wild rice</name>
    <name type="synonym">Oryza sativa f. spontanea</name>
    <dbReference type="NCBI Taxonomy" id="4536"/>
    <lineage>
        <taxon>Eukaryota</taxon>
        <taxon>Viridiplantae</taxon>
        <taxon>Streptophyta</taxon>
        <taxon>Embryophyta</taxon>
        <taxon>Tracheophyta</taxon>
        <taxon>Spermatophyta</taxon>
        <taxon>Magnoliopsida</taxon>
        <taxon>Liliopsida</taxon>
        <taxon>Poales</taxon>
        <taxon>Poaceae</taxon>
        <taxon>BOP clade</taxon>
        <taxon>Oryzoideae</taxon>
        <taxon>Oryzeae</taxon>
        <taxon>Oryzinae</taxon>
        <taxon>Oryza</taxon>
    </lineage>
</organism>
<keyword evidence="3" id="KW-1185">Reference proteome</keyword>
<name>A0A0E0HND8_ORYNI</name>
<evidence type="ECO:0000313" key="2">
    <source>
        <dbReference type="EnsemblPlants" id="ONIVA06G10630.1"/>
    </source>
</evidence>
<dbReference type="OMA" id="WIYHYED"/>
<reference evidence="2" key="1">
    <citation type="submission" date="2015-04" db="UniProtKB">
        <authorList>
            <consortium name="EnsemblPlants"/>
        </authorList>
    </citation>
    <scope>IDENTIFICATION</scope>
    <source>
        <strain evidence="2">SL10</strain>
    </source>
</reference>
<feature type="region of interest" description="Disordered" evidence="1">
    <location>
        <begin position="276"/>
        <end position="307"/>
    </location>
</feature>
<dbReference type="HOGENOM" id="CLU_907301_0_0_1"/>
<reference evidence="2" key="2">
    <citation type="submission" date="2018-04" db="EMBL/GenBank/DDBJ databases">
        <title>OnivRS2 (Oryza nivara Reference Sequence Version 2).</title>
        <authorList>
            <person name="Zhang J."/>
            <person name="Kudrna D."/>
            <person name="Lee S."/>
            <person name="Talag J."/>
            <person name="Rajasekar S."/>
            <person name="Welchert J."/>
            <person name="Hsing Y.-I."/>
            <person name="Wing R.A."/>
        </authorList>
    </citation>
    <scope>NUCLEOTIDE SEQUENCE [LARGE SCALE GENOMIC DNA]</scope>
    <source>
        <strain evidence="2">SL10</strain>
    </source>
</reference>
<proteinExistence type="predicted"/>
<feature type="region of interest" description="Disordered" evidence="1">
    <location>
        <begin position="44"/>
        <end position="85"/>
    </location>
</feature>
<feature type="region of interest" description="Disordered" evidence="1">
    <location>
        <begin position="1"/>
        <end position="22"/>
    </location>
</feature>
<feature type="compositionally biased region" description="Basic and acidic residues" evidence="1">
    <location>
        <begin position="67"/>
        <end position="76"/>
    </location>
</feature>
<evidence type="ECO:0000313" key="3">
    <source>
        <dbReference type="Proteomes" id="UP000006591"/>
    </source>
</evidence>
<protein>
    <submittedName>
        <fullName evidence="2">Uncharacterized protein</fullName>
    </submittedName>
</protein>
<dbReference type="EnsemblPlants" id="ONIVA06G10630.1">
    <property type="protein sequence ID" value="ONIVA06G10630.1"/>
    <property type="gene ID" value="ONIVA06G10630"/>
</dbReference>
<sequence>MRASSGLATRRGGSGGAPILPPFLLDLSIGGRGRAEEELMVVAIADNVGPSPPRSGRKRGAGQRRRRTEEESRRPQGEGLGEADGGAHGYGCGSMWIYHYEDGDAACENDFLRPLCTSGHFPRLEKLFMAAWENDFPSSGPSLGTAKVRALVSLGVCCSIHHPSRQPRRQSHFDLHTDQRHLSPRTRKHGGGQRRMIREGGMAVVTSIAGRHCEKLRWPMTPLSMLPMSIPPPRPSLQADPPDHRCWQIHFRGPDTCRASLVFLVVLPRRVGEEVAPPRSGEVMPGRGEVLPGRGKAILPGGEGERW</sequence>
<dbReference type="AlphaFoldDB" id="A0A0E0HND8"/>
<feature type="compositionally biased region" description="Basic residues" evidence="1">
    <location>
        <begin position="55"/>
        <end position="66"/>
    </location>
</feature>
<accession>A0A0E0HND8</accession>
<evidence type="ECO:0000256" key="1">
    <source>
        <dbReference type="SAM" id="MobiDB-lite"/>
    </source>
</evidence>
<dbReference type="Proteomes" id="UP000006591">
    <property type="component" value="Chromosome 6"/>
</dbReference>
<dbReference type="Gramene" id="ONIVA06G10630.1">
    <property type="protein sequence ID" value="ONIVA06G10630.1"/>
    <property type="gene ID" value="ONIVA06G10630"/>
</dbReference>